<keyword evidence="4" id="KW-1185">Reference proteome</keyword>
<dbReference type="AlphaFoldDB" id="A0A822B2A9"/>
<dbReference type="EMBL" id="CAJOBP010047490">
    <property type="protein sequence ID" value="CAF4796968.1"/>
    <property type="molecule type" value="Genomic_DNA"/>
</dbReference>
<feature type="non-terminal residue" evidence="2">
    <location>
        <position position="103"/>
    </location>
</feature>
<evidence type="ECO:0000313" key="1">
    <source>
        <dbReference type="EMBL" id="CAF4796968.1"/>
    </source>
</evidence>
<comment type="caution">
    <text evidence="2">The sequence shown here is derived from an EMBL/GenBank/DDBJ whole genome shotgun (WGS) entry which is preliminary data.</text>
</comment>
<dbReference type="Proteomes" id="UP000663848">
    <property type="component" value="Unassembled WGS sequence"/>
</dbReference>
<proteinExistence type="predicted"/>
<gene>
    <name evidence="2" type="ORF">QYT958_LOCUS39974</name>
    <name evidence="1" type="ORF">UJA718_LOCUS41103</name>
</gene>
<protein>
    <submittedName>
        <fullName evidence="2">Uncharacterized protein</fullName>
    </submittedName>
</protein>
<evidence type="ECO:0000313" key="4">
    <source>
        <dbReference type="Proteomes" id="UP000663873"/>
    </source>
</evidence>
<sequence>MQFEAMPFELRLSNRSDPNDTEAFSIILIVDPTEARLGTNNRTYDSSTVPHHVLQPNNDQWRQYWISYSKQTHTVQYGIGEMRSLFTIFRIILDEIDHQSMKD</sequence>
<reference evidence="2" key="1">
    <citation type="submission" date="2021-02" db="EMBL/GenBank/DDBJ databases">
        <authorList>
            <person name="Nowell W R."/>
        </authorList>
    </citation>
    <scope>NUCLEOTIDE SEQUENCE</scope>
</reference>
<evidence type="ECO:0000313" key="2">
    <source>
        <dbReference type="EMBL" id="CAF5021348.1"/>
    </source>
</evidence>
<name>A0A822B2A9_9BILA</name>
<accession>A0A822B2A9</accession>
<dbReference type="Proteomes" id="UP000663873">
    <property type="component" value="Unassembled WGS sequence"/>
</dbReference>
<evidence type="ECO:0000313" key="3">
    <source>
        <dbReference type="Proteomes" id="UP000663848"/>
    </source>
</evidence>
<dbReference type="EMBL" id="CAJOBR010039085">
    <property type="protein sequence ID" value="CAF5021348.1"/>
    <property type="molecule type" value="Genomic_DNA"/>
</dbReference>
<organism evidence="2 3">
    <name type="scientific">Rotaria socialis</name>
    <dbReference type="NCBI Taxonomy" id="392032"/>
    <lineage>
        <taxon>Eukaryota</taxon>
        <taxon>Metazoa</taxon>
        <taxon>Spiralia</taxon>
        <taxon>Gnathifera</taxon>
        <taxon>Rotifera</taxon>
        <taxon>Eurotatoria</taxon>
        <taxon>Bdelloidea</taxon>
        <taxon>Philodinida</taxon>
        <taxon>Philodinidae</taxon>
        <taxon>Rotaria</taxon>
    </lineage>
</organism>